<evidence type="ECO:0000256" key="4">
    <source>
        <dbReference type="ARBA" id="ARBA00022597"/>
    </source>
</evidence>
<dbReference type="PANTHER" id="PTHR48021">
    <property type="match status" value="1"/>
</dbReference>
<evidence type="ECO:0000256" key="7">
    <source>
        <dbReference type="ARBA" id="ARBA00023136"/>
    </source>
</evidence>
<reference evidence="12" key="1">
    <citation type="journal article" date="2013" name="Nat. Genet.">
        <title>The Capsella rubella genome and the genomic consequences of rapid mating system evolution.</title>
        <authorList>
            <person name="Slotte T."/>
            <person name="Hazzouri K.M."/>
            <person name="Agren J.A."/>
            <person name="Koenig D."/>
            <person name="Maumus F."/>
            <person name="Guo Y.L."/>
            <person name="Steige K."/>
            <person name="Platts A.E."/>
            <person name="Escobar J.S."/>
            <person name="Newman L.K."/>
            <person name="Wang W."/>
            <person name="Mandakova T."/>
            <person name="Vello E."/>
            <person name="Smith L.M."/>
            <person name="Henz S.R."/>
            <person name="Steffen J."/>
            <person name="Takuno S."/>
            <person name="Brandvain Y."/>
            <person name="Coop G."/>
            <person name="Andolfatto P."/>
            <person name="Hu T.T."/>
            <person name="Blanchette M."/>
            <person name="Clark R.M."/>
            <person name="Quesneville H."/>
            <person name="Nordborg M."/>
            <person name="Gaut B.S."/>
            <person name="Lysak M.A."/>
            <person name="Jenkins J."/>
            <person name="Grimwood J."/>
            <person name="Chapman J."/>
            <person name="Prochnik S."/>
            <person name="Shu S."/>
            <person name="Rokhsar D."/>
            <person name="Schmutz J."/>
            <person name="Weigel D."/>
            <person name="Wright S.I."/>
        </authorList>
    </citation>
    <scope>NUCLEOTIDE SEQUENCE [LARGE SCALE GENOMIC DNA]</scope>
    <source>
        <strain evidence="12">cv. Monte Gargano</strain>
    </source>
</reference>
<feature type="transmembrane region" description="Helical" evidence="9">
    <location>
        <begin position="116"/>
        <end position="134"/>
    </location>
</feature>
<dbReference type="SUPFAM" id="SSF103473">
    <property type="entry name" value="MFS general substrate transporter"/>
    <property type="match status" value="1"/>
</dbReference>
<feature type="transmembrane region" description="Helical" evidence="9">
    <location>
        <begin position="347"/>
        <end position="369"/>
    </location>
</feature>
<evidence type="ECO:0000256" key="5">
    <source>
        <dbReference type="ARBA" id="ARBA00022692"/>
    </source>
</evidence>
<feature type="transmembrane region" description="Helical" evidence="9">
    <location>
        <begin position="84"/>
        <end position="104"/>
    </location>
</feature>
<dbReference type="STRING" id="81985.R0GPC3"/>
<keyword evidence="5 9" id="KW-0812">Transmembrane</keyword>
<dbReference type="KEGG" id="crb:17897101"/>
<dbReference type="PRINTS" id="PR00171">
    <property type="entry name" value="SUGRTRNSPORT"/>
</dbReference>
<feature type="transmembrane region" description="Helical" evidence="9">
    <location>
        <begin position="421"/>
        <end position="447"/>
    </location>
</feature>
<name>R0GPC3_9BRAS</name>
<feature type="transmembrane region" description="Helical" evidence="9">
    <location>
        <begin position="453"/>
        <end position="471"/>
    </location>
</feature>
<keyword evidence="4" id="KW-0762">Sugar transport</keyword>
<evidence type="ECO:0000313" key="11">
    <source>
        <dbReference type="EMBL" id="EOA37631.1"/>
    </source>
</evidence>
<dbReference type="GO" id="GO:0051119">
    <property type="term" value="F:sugar transmembrane transporter activity"/>
    <property type="evidence" value="ECO:0007669"/>
    <property type="project" value="InterPro"/>
</dbReference>
<proteinExistence type="inferred from homology"/>
<gene>
    <name evidence="11" type="ORF">CARUB_v10012080mg</name>
</gene>
<dbReference type="PROSITE" id="PS00216">
    <property type="entry name" value="SUGAR_TRANSPORT_1"/>
    <property type="match status" value="1"/>
</dbReference>
<dbReference type="Pfam" id="PF00083">
    <property type="entry name" value="Sugar_tr"/>
    <property type="match status" value="1"/>
</dbReference>
<feature type="transmembrane region" description="Helical" evidence="9">
    <location>
        <begin position="381"/>
        <end position="409"/>
    </location>
</feature>
<protein>
    <recommendedName>
        <fullName evidence="10">Major facilitator superfamily (MFS) profile domain-containing protein</fullName>
    </recommendedName>
</protein>
<keyword evidence="7 9" id="KW-0472">Membrane</keyword>
<dbReference type="PROSITE" id="PS00217">
    <property type="entry name" value="SUGAR_TRANSPORT_2"/>
    <property type="match status" value="1"/>
</dbReference>
<feature type="domain" description="Major facilitator superfamily (MFS) profile" evidence="10">
    <location>
        <begin position="51"/>
        <end position="475"/>
    </location>
</feature>
<dbReference type="EMBL" id="KB870805">
    <property type="protein sequence ID" value="EOA37631.1"/>
    <property type="molecule type" value="Genomic_DNA"/>
</dbReference>
<dbReference type="PROSITE" id="PS50850">
    <property type="entry name" value="MFS"/>
    <property type="match status" value="1"/>
</dbReference>
<dbReference type="Gene3D" id="1.20.1250.20">
    <property type="entry name" value="MFS general substrate transporter like domains"/>
    <property type="match status" value="1"/>
</dbReference>
<dbReference type="InterPro" id="IPR003663">
    <property type="entry name" value="Sugar/inositol_transpt"/>
</dbReference>
<dbReference type="InterPro" id="IPR050549">
    <property type="entry name" value="MFS_Trehalose_Transporter"/>
</dbReference>
<feature type="transmembrane region" description="Helical" evidence="9">
    <location>
        <begin position="175"/>
        <end position="193"/>
    </location>
</feature>
<dbReference type="AlphaFoldDB" id="R0GPC3"/>
<evidence type="ECO:0000256" key="9">
    <source>
        <dbReference type="SAM" id="Phobius"/>
    </source>
</evidence>
<feature type="transmembrane region" description="Helical" evidence="9">
    <location>
        <begin position="280"/>
        <end position="305"/>
    </location>
</feature>
<feature type="transmembrane region" description="Helical" evidence="9">
    <location>
        <begin position="199"/>
        <end position="220"/>
    </location>
</feature>
<dbReference type="InterPro" id="IPR020846">
    <property type="entry name" value="MFS_dom"/>
</dbReference>
<organism evidence="11 12">
    <name type="scientific">Capsella rubella</name>
    <dbReference type="NCBI Taxonomy" id="81985"/>
    <lineage>
        <taxon>Eukaryota</taxon>
        <taxon>Viridiplantae</taxon>
        <taxon>Streptophyta</taxon>
        <taxon>Embryophyta</taxon>
        <taxon>Tracheophyta</taxon>
        <taxon>Spermatophyta</taxon>
        <taxon>Magnoliopsida</taxon>
        <taxon>eudicotyledons</taxon>
        <taxon>Gunneridae</taxon>
        <taxon>Pentapetalae</taxon>
        <taxon>rosids</taxon>
        <taxon>malvids</taxon>
        <taxon>Brassicales</taxon>
        <taxon>Brassicaceae</taxon>
        <taxon>Camelineae</taxon>
        <taxon>Capsella</taxon>
    </lineage>
</organism>
<sequence>MSFRDETEEGRNDLRRPFLHTGSWYRMGSRQSSMLESSQVIRDSSISVLACVLIVALGPIQFGFTCGYSSPTQAAITKDLGLTVSEYSVFGSLSNVGAMVGAIASGQIAEYIGRKGSLMIAAIPNIIGWLSISFAKDTSFLYMGRLLEGFGVGIISYTVPVYIAEIAPQNMRGALGSVNQLSVTIGIMLAYLLGLFVPWRILAVLGVLPCTLLIPGLFFIPESPRWLAKMGLTDDFETSLQVLRGFDTDITVEVNEIKRSVASSSKRSAIRFVDLKRRRYYFPLMVGIGLLVLQQLGGINGVLFYSSTIFESAGVTSSNAATFGVGAVQVVATAVATWLVDKSGRRLLLMISSIGMTISLVIVAVAFYLKEFVSPDSNMYNILSMVSVVGVVAMVIACSLGMGPIPWLIMSEILPVNIKGLAGSIATLANWFVSWLVTMTANMLLAWSSGGTFTLYALVCGFTVVFVSLWVPETKGKTLEEIQALFR</sequence>
<feature type="transmembrane region" description="Helical" evidence="9">
    <location>
        <begin position="320"/>
        <end position="340"/>
    </location>
</feature>
<dbReference type="PANTHER" id="PTHR48021:SF67">
    <property type="entry name" value="SUGAR TRANSPORTER ERD6-LIKE 4"/>
    <property type="match status" value="1"/>
</dbReference>
<dbReference type="InterPro" id="IPR044775">
    <property type="entry name" value="MFS_ERD6/Tret1-like"/>
</dbReference>
<evidence type="ECO:0000313" key="12">
    <source>
        <dbReference type="Proteomes" id="UP000029121"/>
    </source>
</evidence>
<dbReference type="GO" id="GO:0016020">
    <property type="term" value="C:membrane"/>
    <property type="evidence" value="ECO:0007669"/>
    <property type="project" value="UniProtKB-SubCell"/>
</dbReference>
<accession>R0GPC3</accession>
<comment type="subcellular location">
    <subcellularLocation>
        <location evidence="1">Membrane</location>
        <topology evidence="1">Multi-pass membrane protein</topology>
    </subcellularLocation>
</comment>
<evidence type="ECO:0000256" key="1">
    <source>
        <dbReference type="ARBA" id="ARBA00004141"/>
    </source>
</evidence>
<comment type="similarity">
    <text evidence="2 8">Belongs to the major facilitator superfamily. Sugar transporter (TC 2.A.1.1) family.</text>
</comment>
<evidence type="ECO:0000259" key="10">
    <source>
        <dbReference type="PROSITE" id="PS50850"/>
    </source>
</evidence>
<keyword evidence="6 9" id="KW-1133">Transmembrane helix</keyword>
<keyword evidence="3 8" id="KW-0813">Transport</keyword>
<dbReference type="InterPro" id="IPR005829">
    <property type="entry name" value="Sugar_transporter_CS"/>
</dbReference>
<dbReference type="InterPro" id="IPR005828">
    <property type="entry name" value="MFS_sugar_transport-like"/>
</dbReference>
<dbReference type="NCBIfam" id="TIGR00879">
    <property type="entry name" value="SP"/>
    <property type="match status" value="1"/>
</dbReference>
<evidence type="ECO:0000256" key="6">
    <source>
        <dbReference type="ARBA" id="ARBA00022989"/>
    </source>
</evidence>
<keyword evidence="12" id="KW-1185">Reference proteome</keyword>
<evidence type="ECO:0000256" key="3">
    <source>
        <dbReference type="ARBA" id="ARBA00022448"/>
    </source>
</evidence>
<dbReference type="eggNOG" id="KOG0254">
    <property type="taxonomic scope" value="Eukaryota"/>
</dbReference>
<dbReference type="InterPro" id="IPR036259">
    <property type="entry name" value="MFS_trans_sf"/>
</dbReference>
<evidence type="ECO:0000256" key="8">
    <source>
        <dbReference type="RuleBase" id="RU003346"/>
    </source>
</evidence>
<dbReference type="FunFam" id="1.20.1250.20:FF:000043">
    <property type="entry name" value="sugar transporter ERD6-like 6"/>
    <property type="match status" value="1"/>
</dbReference>
<dbReference type="CDD" id="cd17358">
    <property type="entry name" value="MFS_GLUT6_8_Class3_like"/>
    <property type="match status" value="1"/>
</dbReference>
<dbReference type="GO" id="GO:0000325">
    <property type="term" value="C:plant-type vacuole"/>
    <property type="evidence" value="ECO:0007669"/>
    <property type="project" value="TreeGrafter"/>
</dbReference>
<feature type="transmembrane region" description="Helical" evidence="9">
    <location>
        <begin position="46"/>
        <end position="64"/>
    </location>
</feature>
<dbReference type="Proteomes" id="UP000029121">
    <property type="component" value="Unassembled WGS sequence"/>
</dbReference>
<dbReference type="OrthoDB" id="6612291at2759"/>
<evidence type="ECO:0000256" key="2">
    <source>
        <dbReference type="ARBA" id="ARBA00010992"/>
    </source>
</evidence>
<feature type="transmembrane region" description="Helical" evidence="9">
    <location>
        <begin position="140"/>
        <end position="163"/>
    </location>
</feature>